<feature type="compositionally biased region" description="Acidic residues" evidence="7">
    <location>
        <begin position="1063"/>
        <end position="1075"/>
    </location>
</feature>
<keyword evidence="5 8" id="KW-1133">Transmembrane helix</keyword>
<dbReference type="Pfam" id="PF14558">
    <property type="entry name" value="TRP_N"/>
    <property type="match status" value="1"/>
</dbReference>
<feature type="compositionally biased region" description="Polar residues" evidence="7">
    <location>
        <begin position="1097"/>
        <end position="1110"/>
    </location>
</feature>
<evidence type="ECO:0000256" key="8">
    <source>
        <dbReference type="SAM" id="Phobius"/>
    </source>
</evidence>
<dbReference type="RefSeq" id="XP_030984967.1">
    <property type="nucleotide sequence ID" value="XM_031122992.1"/>
</dbReference>
<dbReference type="GeneID" id="41957903"/>
<keyword evidence="10" id="KW-1185">Reference proteome</keyword>
<proteinExistence type="inferred from homology"/>
<feature type="transmembrane region" description="Helical" evidence="8">
    <location>
        <begin position="521"/>
        <end position="544"/>
    </location>
</feature>
<evidence type="ECO:0000256" key="4">
    <source>
        <dbReference type="ARBA" id="ARBA00022729"/>
    </source>
</evidence>
<organism evidence="10 11">
    <name type="scientific">Pyricularia grisea</name>
    <name type="common">Crabgrass-specific blast fungus</name>
    <name type="synonym">Magnaporthe grisea</name>
    <dbReference type="NCBI Taxonomy" id="148305"/>
    <lineage>
        <taxon>Eukaryota</taxon>
        <taxon>Fungi</taxon>
        <taxon>Dikarya</taxon>
        <taxon>Ascomycota</taxon>
        <taxon>Pezizomycotina</taxon>
        <taxon>Sordariomycetes</taxon>
        <taxon>Sordariomycetidae</taxon>
        <taxon>Magnaporthales</taxon>
        <taxon>Pyriculariaceae</taxon>
        <taxon>Pyricularia</taxon>
    </lineage>
</organism>
<dbReference type="OrthoDB" id="5312224at2759"/>
<evidence type="ECO:0000259" key="9">
    <source>
        <dbReference type="SMART" id="SM01320"/>
    </source>
</evidence>
<comment type="subcellular location">
    <subcellularLocation>
        <location evidence="1">Membrane</location>
        <topology evidence="1">Multi-pass membrane protein</topology>
    </subcellularLocation>
</comment>
<dbReference type="SMART" id="SM01320">
    <property type="entry name" value="TRP_N"/>
    <property type="match status" value="1"/>
</dbReference>
<dbReference type="PANTHER" id="PTHR31145:SF6">
    <property type="entry name" value="INTEGRAL MEMBRANE PROTEIN (AFU_ORTHOLOGUE AFUA_7G01610)"/>
    <property type="match status" value="1"/>
</dbReference>
<feature type="compositionally biased region" description="Polar residues" evidence="7">
    <location>
        <begin position="1189"/>
        <end position="1204"/>
    </location>
</feature>
<evidence type="ECO:0000256" key="6">
    <source>
        <dbReference type="ARBA" id="ARBA00023136"/>
    </source>
</evidence>
<feature type="region of interest" description="Disordered" evidence="7">
    <location>
        <begin position="1"/>
        <end position="85"/>
    </location>
</feature>
<dbReference type="GO" id="GO:0055085">
    <property type="term" value="P:transmembrane transport"/>
    <property type="evidence" value="ECO:0007669"/>
    <property type="project" value="TreeGrafter"/>
</dbReference>
<feature type="region of interest" description="Disordered" evidence="7">
    <location>
        <begin position="901"/>
        <end position="932"/>
    </location>
</feature>
<dbReference type="Pfam" id="PF06011">
    <property type="entry name" value="TRP"/>
    <property type="match status" value="1"/>
</dbReference>
<evidence type="ECO:0000256" key="1">
    <source>
        <dbReference type="ARBA" id="ARBA00004141"/>
    </source>
</evidence>
<evidence type="ECO:0000313" key="11">
    <source>
        <dbReference type="RefSeq" id="XP_030984967.1"/>
    </source>
</evidence>
<feature type="domain" description="ML-like" evidence="9">
    <location>
        <begin position="148"/>
        <end position="335"/>
    </location>
</feature>
<feature type="compositionally biased region" description="Basic and acidic residues" evidence="7">
    <location>
        <begin position="74"/>
        <end position="85"/>
    </location>
</feature>
<feature type="transmembrane region" description="Helical" evidence="8">
    <location>
        <begin position="469"/>
        <end position="492"/>
    </location>
</feature>
<reference evidence="11" key="1">
    <citation type="journal article" date="2019" name="Mol. Biol. Evol.">
        <title>Blast fungal genomes show frequent chromosomal changes, gene gains and losses, and effector gene turnover.</title>
        <authorList>
            <person name="Gomez Luciano L.B."/>
            <person name="Jason Tsai I."/>
            <person name="Chuma I."/>
            <person name="Tosa Y."/>
            <person name="Chen Y.H."/>
            <person name="Li J.Y."/>
            <person name="Li M.Y."/>
            <person name="Jade Lu M.Y."/>
            <person name="Nakayashiki H."/>
            <person name="Li W.H."/>
        </authorList>
    </citation>
    <scope>NUCLEOTIDE SEQUENCE</scope>
    <source>
        <strain evidence="11">NI907</strain>
    </source>
</reference>
<dbReference type="InterPro" id="IPR032800">
    <property type="entry name" value="TRP_N"/>
</dbReference>
<dbReference type="InterPro" id="IPR040241">
    <property type="entry name" value="TRP_Flc/Pkd2-like"/>
</dbReference>
<evidence type="ECO:0000256" key="3">
    <source>
        <dbReference type="ARBA" id="ARBA00022692"/>
    </source>
</evidence>
<dbReference type="AlphaFoldDB" id="A0A6P8BCR5"/>
<accession>A0A6P8BCR5</accession>
<name>A0A6P8BCR5_PYRGI</name>
<feature type="transmembrane region" description="Helical" evidence="8">
    <location>
        <begin position="132"/>
        <end position="155"/>
    </location>
</feature>
<reference evidence="11" key="3">
    <citation type="submission" date="2025-08" db="UniProtKB">
        <authorList>
            <consortium name="RefSeq"/>
        </authorList>
    </citation>
    <scope>IDENTIFICATION</scope>
    <source>
        <strain evidence="11">NI907</strain>
    </source>
</reference>
<feature type="region of interest" description="Disordered" evidence="7">
    <location>
        <begin position="1033"/>
        <end position="1261"/>
    </location>
</feature>
<gene>
    <name evidence="11" type="ORF">PgNI_02935</name>
</gene>
<dbReference type="KEGG" id="pgri:PgNI_02935"/>
<evidence type="ECO:0000256" key="7">
    <source>
        <dbReference type="SAM" id="MobiDB-lite"/>
    </source>
</evidence>
<feature type="transmembrane region" description="Helical" evidence="8">
    <location>
        <begin position="692"/>
        <end position="714"/>
    </location>
</feature>
<keyword evidence="6 8" id="KW-0472">Membrane</keyword>
<evidence type="ECO:0000256" key="2">
    <source>
        <dbReference type="ARBA" id="ARBA00010642"/>
    </source>
</evidence>
<feature type="transmembrane region" description="Helical" evidence="8">
    <location>
        <begin position="661"/>
        <end position="680"/>
    </location>
</feature>
<feature type="transmembrane region" description="Helical" evidence="8">
    <location>
        <begin position="341"/>
        <end position="363"/>
    </location>
</feature>
<dbReference type="PANTHER" id="PTHR31145">
    <property type="entry name" value="INTEGRAL MEMBRANE PROTEIN (AFU_ORTHOLOGUE AFUA_7G01610)"/>
    <property type="match status" value="1"/>
</dbReference>
<sequence length="1261" mass="137034">MGPSSRGEPSTQHHPRPRQAASIMRRLPRARPSSSCRAESILLDDNSGNAVSSQWSDPGQESEPSVMDWSSGHENGEGDNDRRNATDRLGITMAGNRSLRDDEALSGLRRTECFHDGRHGPYNPARRLLSPYMHMLLVVMFLALLEPVSAVIIPFDNCLDSRYTSGDPPGLQFVGKYLDATLNVGNDSSQNLKVTMWGNVTGSRSRKALPPANDTAYWSDPTKTEGKIVNLPSQQSSTTYVTTTHSKIDVLTYEPWNNDADFCKNLGGGYSCPLGPNFNPNATRNQLPSVSMANNFTTSYAFTSWSATFLIKYTDSEIVNIGCVSATITPDLGPQAAIVRYLPVALLAFVGFSTIFAAIWSPWGTTDVFRWTSNYGRDCDLIRLVTPGFGDCLQYIQFVVLTGALSLNYPGFYQPIVSQLAWSTLMFNESFVTKEPGYRSLQDGIYLADGKYGLQRLAMLTGMGQVADIWAGMIIWVMAIIASAIFLAQVGFGVRWAYRKAKNIAEEDLRSKNIPFSVGNIVRIVFNYFLLPIVALSTFQLVVASDSPPWTVGLAVVTLFIIVIFAGWLLYLIITVKPRAFLFDDLPTVLLYGPLYNTYSDEAATFALVPLFLTFFRGITIGAVQPKGIAQIIILAICEVLNIFTIIAIKPFQKPTSMNAYHSVFAAFRLASLLLMMAFIPEIGLTEGQRGWVGYAILVIHCCVMGFGFFLNALQTTLEVAVRLSGAGGDTSRGLQRGGLSKIFGMRQLQRRAGVSRNSHHSASGILDKEDFSKGGFIMPGGRVRSESAGSGVLLTRPQRSSSALDYNSVDGGFGPVRTFDGASSFTPTTPGEASTFSFLPSSAQGRHPLAPPVGFEAAADPYYRPPRRRGHSHSNSQEMMTIEKNRGSWASGDWQQKRLSQVTGGPLGDPSDLDAQISRGPTPAPAAYSQPAISFAPRTDYSTREVDFYYGVRGQRLNSDAPSRKLVTGPADPTGPMASAAGWWRNIIGGKTKEKGKGFEVVRSARMPPAMKARGGDITDDAAPQGIPVAMSTLRNGPIESDDEEEELARKKRRPSRGPALLDDEGNPGSEEGETSSISIPAKIPDEPPMLPGIERTSSIMLPSRIQSRASRKSRVTSKPPPLDLSMLDEKINANSPPVIPRKSSKRDSGSDQWNSAGAPPLPVMPVQGLDKNLTKASAASSRLPFERSNSQGKQSSTASSMCPPTEELSNIDLPRSSSTNSHEDRPTSYGVVSKGSVSRIDPEPQFAGSEAELVNETTR</sequence>
<protein>
    <recommendedName>
        <fullName evidence="9">ML-like domain-containing protein</fullName>
    </recommendedName>
</protein>
<keyword evidence="3 8" id="KW-0812">Transmembrane</keyword>
<dbReference type="InterPro" id="IPR010308">
    <property type="entry name" value="TRP_C"/>
</dbReference>
<feature type="transmembrane region" description="Helical" evidence="8">
    <location>
        <begin position="629"/>
        <end position="649"/>
    </location>
</feature>
<feature type="compositionally biased region" description="Polar residues" evidence="7">
    <location>
        <begin position="46"/>
        <end position="63"/>
    </location>
</feature>
<comment type="similarity">
    <text evidence="2">Belongs to the transient receptor potential (TRP) ion channel family.</text>
</comment>
<evidence type="ECO:0000256" key="5">
    <source>
        <dbReference type="ARBA" id="ARBA00022989"/>
    </source>
</evidence>
<dbReference type="Proteomes" id="UP000515153">
    <property type="component" value="Unplaced"/>
</dbReference>
<evidence type="ECO:0000313" key="10">
    <source>
        <dbReference type="Proteomes" id="UP000515153"/>
    </source>
</evidence>
<keyword evidence="4" id="KW-0732">Signal</keyword>
<reference evidence="11" key="2">
    <citation type="submission" date="2019-10" db="EMBL/GenBank/DDBJ databases">
        <authorList>
            <consortium name="NCBI Genome Project"/>
        </authorList>
    </citation>
    <scope>NUCLEOTIDE SEQUENCE</scope>
    <source>
        <strain evidence="11">NI907</strain>
    </source>
</reference>
<feature type="transmembrane region" description="Helical" evidence="8">
    <location>
        <begin position="550"/>
        <end position="574"/>
    </location>
</feature>
<dbReference type="GO" id="GO:0016020">
    <property type="term" value="C:membrane"/>
    <property type="evidence" value="ECO:0007669"/>
    <property type="project" value="UniProtKB-SubCell"/>
</dbReference>